<evidence type="ECO:0000313" key="2">
    <source>
        <dbReference type="Proteomes" id="UP001225378"/>
    </source>
</evidence>
<evidence type="ECO:0000313" key="1">
    <source>
        <dbReference type="EMBL" id="XBS18774.1"/>
    </source>
</evidence>
<dbReference type="AlphaFoldDB" id="A0AAU7NP87"/>
<keyword evidence="2" id="KW-1185">Reference proteome</keyword>
<protein>
    <submittedName>
        <fullName evidence="1">Uncharacterized protein</fullName>
    </submittedName>
</protein>
<dbReference type="EMBL" id="CP157742">
    <property type="protein sequence ID" value="XBS18774.1"/>
    <property type="molecule type" value="Genomic_DNA"/>
</dbReference>
<gene>
    <name evidence="1" type="ORF">Q9L42_000325</name>
</gene>
<dbReference type="KEGG" id="mech:Q9L42_000325"/>
<keyword evidence="1" id="KW-0614">Plasmid</keyword>
<sequence length="122" mass="13986">MIRQLPLHLPPMIQQLLLLSALLEVREVRNIIGSEFHMAFDSNVGNVNKPQQNQAIVSIADPGVKVPSFERWMTEVFLPQPFRVLLRMPSPGPSTKRLEYRFIYPGEDGFRYHVAVVIRPPP</sequence>
<geneLocation type="plasmid" evidence="1 2">
    <name>unnamed1</name>
</geneLocation>
<proteinExistence type="predicted"/>
<name>A0AAU7NP87_9GAMM</name>
<reference evidence="1 2" key="1">
    <citation type="journal article" date="2024" name="Microbiology">
        <title>Methylomarinum rosea sp. nov., a novel halophilic methanotrophic bacterium from the hypersaline Lake Elton.</title>
        <authorList>
            <person name="Suleimanov R.Z."/>
            <person name="Oshkin I.Y."/>
            <person name="Danilova O.V."/>
            <person name="Suzina N.E."/>
            <person name="Dedysh S.N."/>
        </authorList>
    </citation>
    <scope>NUCLEOTIDE SEQUENCE [LARGE SCALE GENOMIC DNA]</scope>
    <source>
        <strain evidence="1 2">Ch1-1</strain>
        <plasmid evidence="2">unnamed1</plasmid>
    </source>
</reference>
<dbReference type="Proteomes" id="UP001225378">
    <property type="component" value="Plasmid unnamed1"/>
</dbReference>
<organism evidence="1 2">
    <name type="scientific">Methylomarinum roseum</name>
    <dbReference type="NCBI Taxonomy" id="3067653"/>
    <lineage>
        <taxon>Bacteria</taxon>
        <taxon>Pseudomonadati</taxon>
        <taxon>Pseudomonadota</taxon>
        <taxon>Gammaproteobacteria</taxon>
        <taxon>Methylococcales</taxon>
        <taxon>Methylococcaceae</taxon>
        <taxon>Methylomarinum</taxon>
    </lineage>
</organism>
<accession>A0AAU7NP87</accession>